<evidence type="ECO:0000256" key="1">
    <source>
        <dbReference type="SAM" id="MobiDB-lite"/>
    </source>
</evidence>
<name>A0A6S6TEL7_9GAMM</name>
<feature type="compositionally biased region" description="Polar residues" evidence="1">
    <location>
        <begin position="64"/>
        <end position="73"/>
    </location>
</feature>
<protein>
    <submittedName>
        <fullName evidence="2">Uncharacterized protein</fullName>
    </submittedName>
</protein>
<evidence type="ECO:0000313" key="2">
    <source>
        <dbReference type="EMBL" id="CAA6813444.1"/>
    </source>
</evidence>
<dbReference type="EMBL" id="CACVAT010000207">
    <property type="protein sequence ID" value="CAA6813444.1"/>
    <property type="molecule type" value="Genomic_DNA"/>
</dbReference>
<feature type="region of interest" description="Disordered" evidence="1">
    <location>
        <begin position="48"/>
        <end position="121"/>
    </location>
</feature>
<feature type="compositionally biased region" description="Pro residues" evidence="1">
    <location>
        <begin position="107"/>
        <end position="121"/>
    </location>
</feature>
<organism evidence="2">
    <name type="scientific">uncultured Thiotrichaceae bacterium</name>
    <dbReference type="NCBI Taxonomy" id="298394"/>
    <lineage>
        <taxon>Bacteria</taxon>
        <taxon>Pseudomonadati</taxon>
        <taxon>Pseudomonadota</taxon>
        <taxon>Gammaproteobacteria</taxon>
        <taxon>Thiotrichales</taxon>
        <taxon>Thiotrichaceae</taxon>
        <taxon>environmental samples</taxon>
    </lineage>
</organism>
<feature type="compositionally biased region" description="Basic and acidic residues" evidence="1">
    <location>
        <begin position="48"/>
        <end position="61"/>
    </location>
</feature>
<gene>
    <name evidence="2" type="ORF">HELGO_WM34875</name>
</gene>
<dbReference type="AlphaFoldDB" id="A0A6S6TEL7"/>
<sequence>MNAETRRLWIALIVITFLLALNAVTTILGWSPFAAIVQEQIEERSHAADIRSKAQRDELRLEQVQPQPESSTVAGKHKKQPEKVAPSAVGNESDRPLKPVALKSPVAPRPPVAPQTPPPPLAPVPPVYIVPPIYMMYYSDGSVRYIIQPVYPTPAR</sequence>
<proteinExistence type="predicted"/>
<accession>A0A6S6TEL7</accession>
<reference evidence="2" key="1">
    <citation type="submission" date="2020-01" db="EMBL/GenBank/DDBJ databases">
        <authorList>
            <person name="Meier V. D."/>
            <person name="Meier V D."/>
        </authorList>
    </citation>
    <scope>NUCLEOTIDE SEQUENCE</scope>
    <source>
        <strain evidence="2">HLG_WM_MAG_09</strain>
    </source>
</reference>